<keyword evidence="3" id="KW-0472">Membrane</keyword>
<dbReference type="RefSeq" id="WP_182581176.1">
    <property type="nucleotide sequence ID" value="NZ_JACIUY010000058.1"/>
</dbReference>
<dbReference type="Proteomes" id="UP000544052">
    <property type="component" value="Unassembled WGS sequence"/>
</dbReference>
<organism evidence="8 9">
    <name type="scientific">Limosilactobacillus fastidiosus</name>
    <dbReference type="NCBI Taxonomy" id="2759855"/>
    <lineage>
        <taxon>Bacteria</taxon>
        <taxon>Bacillati</taxon>
        <taxon>Bacillota</taxon>
        <taxon>Bacilli</taxon>
        <taxon>Lactobacillales</taxon>
        <taxon>Lactobacillaceae</taxon>
        <taxon>Limosilactobacillus</taxon>
    </lineage>
</organism>
<keyword evidence="3" id="KW-1133">Transmembrane helix</keyword>
<feature type="compositionally biased region" description="Polar residues" evidence="2">
    <location>
        <begin position="53"/>
        <end position="65"/>
    </location>
</feature>
<evidence type="ECO:0000313" key="9">
    <source>
        <dbReference type="Proteomes" id="UP000518255"/>
    </source>
</evidence>
<dbReference type="Gene3D" id="3.10.20.320">
    <property type="entry name" value="Putative peptidoglycan bound protein (lpxtg motif)"/>
    <property type="match status" value="1"/>
</dbReference>
<keyword evidence="3" id="KW-0812">Transmembrane</keyword>
<keyword evidence="10" id="KW-1185">Reference proteome</keyword>
<dbReference type="Proteomes" id="UP000518255">
    <property type="component" value="Unassembled WGS sequence"/>
</dbReference>
<dbReference type="NCBIfam" id="TIGR01168">
    <property type="entry name" value="YSIRK_signal"/>
    <property type="match status" value="1"/>
</dbReference>
<feature type="domain" description="Mub B2-like" evidence="6">
    <location>
        <begin position="475"/>
        <end position="563"/>
    </location>
</feature>
<feature type="compositionally biased region" description="Polar residues" evidence="2">
    <location>
        <begin position="72"/>
        <end position="85"/>
    </location>
</feature>
<feature type="domain" description="Mucin binding" evidence="5">
    <location>
        <begin position="568"/>
        <end position="624"/>
    </location>
</feature>
<sequence length="730" mass="79311">MLSKNNLHELTRKQEPKKQRFAIKKLTVGVASVLVGFTFMGLNASVNADTVPSANNGEVTPQAEPNTDKSTADSTKQNETTLNSAPVYTTQGQVPDLDIHSLFTPDQLEQDQIDADGEGTSLTWTQKPDVSKIGNTSGIANLSYPNYDADPTTNDQGDEVYPLKNVSVNVPVLVRKAEQEVKDNQVKNSLDIINSTDNSLVAHYEWVGTKAKNDDEEQPILNSDSVSEDITHMLQSLGFEMDEGSYFPGDITNFGTKNKVATMFVHPISADDQTSTDPKPVIADDPYFDHNGNSSIDNVNKIPNPANYIGNLGVLPQGTKIEWDVAPEYDYTKDGDNYANPEPTNDPSIKVTIPGQAPIILSTTPNGMPLKEIATLPDYGDGTLLLNPDNNLDLGDSVKAPTYYVTNLDSFITKYLEDSGEEATPDNIANFKKSFKCEWTVNPNTQQAGYTFGVFKYNDNVGNLVLFKVNPKLVNNSKTITRTISFTGLPKNPAAVQQKVTYTQNGEQTYVDEPIAWKSDKNSWDEFVVPTVAGYTASVNKIAAKNVNLNDGNETVVVTYTANSHDQVINYVDKEGNKVGNSYTVTGKTGETVDTNIEENMPEGWVISGEYPTKVTFDADDPAAINVLVAKKETGTTTPEVTPSQPAQQPGKSGENINVPADNKQVSGHIGNDQSLTSKISHHVNNTNNEQAHQLPQTGNVANEKAATLGFLFAGLASMFGLAGSQKKQH</sequence>
<evidence type="ECO:0000256" key="1">
    <source>
        <dbReference type="ARBA" id="ARBA00022729"/>
    </source>
</evidence>
<evidence type="ECO:0000256" key="3">
    <source>
        <dbReference type="SAM" id="Phobius"/>
    </source>
</evidence>
<keyword evidence="1" id="KW-0732">Signal</keyword>
<reference evidence="9 10" key="1">
    <citation type="submission" date="2020-07" db="EMBL/GenBank/DDBJ databases">
        <title>Description of Limosilactobacillus balticus sp. nov., Limosilactobacillus agrestis sp. nov., Limosilactobacillus albertensis sp. nov., Limosilactobacillus rudii sp. nov., Limosilactobacillus fastidiosus sp. nov., five novel Limosilactobacillus species isolated from the vertebrate gastrointestinal tract, and proposal of 6 subspecies of Limosilactobacillus reuteri adapted to the gastrointestinal tract of specific vertebrate hosts.</title>
        <authorList>
            <person name="Li F."/>
            <person name="Cheng C."/>
            <person name="Zheng J."/>
            <person name="Quevedo R.M."/>
            <person name="Li J."/>
            <person name="Roos S."/>
            <person name="Gaenzle M.G."/>
            <person name="Walter J."/>
        </authorList>
    </citation>
    <scope>NUCLEOTIDE SEQUENCE [LARGE SCALE GENOMIC DNA]</scope>
    <source>
        <strain evidence="8 9">WF-MA3-C</strain>
        <strain evidence="7 10">WF-MO7-1</strain>
    </source>
</reference>
<dbReference type="Pfam" id="PF04650">
    <property type="entry name" value="YSIRK_signal"/>
    <property type="match status" value="1"/>
</dbReference>
<evidence type="ECO:0000259" key="5">
    <source>
        <dbReference type="Pfam" id="PF17965"/>
    </source>
</evidence>
<evidence type="ECO:0000256" key="2">
    <source>
        <dbReference type="SAM" id="MobiDB-lite"/>
    </source>
</evidence>
<dbReference type="AlphaFoldDB" id="A0A7W3YCS5"/>
<comment type="caution">
    <text evidence="8">The sequence shown here is derived from an EMBL/GenBank/DDBJ whole genome shotgun (WGS) entry which is preliminary data.</text>
</comment>
<evidence type="ECO:0000259" key="4">
    <source>
        <dbReference type="Pfam" id="PF04650"/>
    </source>
</evidence>
<gene>
    <name evidence="8" type="ORF">H5R63_05810</name>
    <name evidence="7" type="ORF">H5R64_06050</name>
</gene>
<dbReference type="EMBL" id="JACIUY010000058">
    <property type="protein sequence ID" value="MBB1086297.1"/>
    <property type="molecule type" value="Genomic_DNA"/>
</dbReference>
<accession>A0A7W3YCS5</accession>
<dbReference type="Gene3D" id="2.60.40.4300">
    <property type="match status" value="1"/>
</dbReference>
<evidence type="ECO:0000313" key="10">
    <source>
        <dbReference type="Proteomes" id="UP000544052"/>
    </source>
</evidence>
<evidence type="ECO:0000313" key="7">
    <source>
        <dbReference type="EMBL" id="MBB1063323.1"/>
    </source>
</evidence>
<feature type="transmembrane region" description="Helical" evidence="3">
    <location>
        <begin position="21"/>
        <end position="42"/>
    </location>
</feature>
<evidence type="ECO:0000313" key="8">
    <source>
        <dbReference type="EMBL" id="MBB1086297.1"/>
    </source>
</evidence>
<dbReference type="InterPro" id="IPR005877">
    <property type="entry name" value="YSIRK_signal_dom"/>
</dbReference>
<feature type="region of interest" description="Disordered" evidence="2">
    <location>
        <begin position="635"/>
        <end position="658"/>
    </location>
</feature>
<feature type="domain" description="YSIRK Gram-positive signal peptide" evidence="4">
    <location>
        <begin position="17"/>
        <end position="41"/>
    </location>
</feature>
<protein>
    <submittedName>
        <fullName evidence="8">YSIRK-type signal peptide-containing protein</fullName>
    </submittedName>
</protein>
<feature type="region of interest" description="Disordered" evidence="2">
    <location>
        <begin position="53"/>
        <end position="85"/>
    </location>
</feature>
<dbReference type="InterPro" id="IPR041495">
    <property type="entry name" value="Mub_B2"/>
</dbReference>
<dbReference type="Pfam" id="PF17965">
    <property type="entry name" value="MucBP_2"/>
    <property type="match status" value="1"/>
</dbReference>
<dbReference type="Pfam" id="PF17966">
    <property type="entry name" value="Muc_B2"/>
    <property type="match status" value="1"/>
</dbReference>
<evidence type="ECO:0000259" key="6">
    <source>
        <dbReference type="Pfam" id="PF17966"/>
    </source>
</evidence>
<name>A0A7W3YCS5_9LACO</name>
<dbReference type="EMBL" id="JACIUZ010000040">
    <property type="protein sequence ID" value="MBB1063323.1"/>
    <property type="molecule type" value="Genomic_DNA"/>
</dbReference>
<feature type="compositionally biased region" description="Polar residues" evidence="2">
    <location>
        <begin position="635"/>
        <end position="651"/>
    </location>
</feature>
<dbReference type="InterPro" id="IPR041558">
    <property type="entry name" value="MucBP_2"/>
</dbReference>
<proteinExistence type="predicted"/>